<evidence type="ECO:0000313" key="9">
    <source>
        <dbReference type="Proteomes" id="UP000184420"/>
    </source>
</evidence>
<gene>
    <name evidence="7" type="primary">trmB</name>
    <name evidence="8" type="ORF">SAMN05444266_107335</name>
</gene>
<accession>A0A1M7HRP5</accession>
<name>A0A1M7HRP5_9BACT</name>
<feature type="binding site" evidence="7">
    <location>
        <position position="79"/>
    </location>
    <ligand>
        <name>S-adenosyl-L-methionine</name>
        <dbReference type="ChEBI" id="CHEBI:59789"/>
    </ligand>
</feature>
<feature type="binding site" evidence="7">
    <location>
        <position position="54"/>
    </location>
    <ligand>
        <name>S-adenosyl-L-methionine</name>
        <dbReference type="ChEBI" id="CHEBI:59789"/>
    </ligand>
</feature>
<dbReference type="NCBIfam" id="NF001080">
    <property type="entry name" value="PRK00121.2-2"/>
    <property type="match status" value="1"/>
</dbReference>
<dbReference type="STRING" id="1419482.SAMN05444266_107335"/>
<dbReference type="HAMAP" id="MF_01057">
    <property type="entry name" value="tRNA_methyltr_TrmB"/>
    <property type="match status" value="1"/>
</dbReference>
<keyword evidence="9" id="KW-1185">Reference proteome</keyword>
<feature type="binding site" evidence="7">
    <location>
        <position position="128"/>
    </location>
    <ligand>
        <name>S-adenosyl-L-methionine</name>
        <dbReference type="ChEBI" id="CHEBI:59789"/>
    </ligand>
</feature>
<dbReference type="Proteomes" id="UP000184420">
    <property type="component" value="Unassembled WGS sequence"/>
</dbReference>
<evidence type="ECO:0000256" key="1">
    <source>
        <dbReference type="ARBA" id="ARBA00000142"/>
    </source>
</evidence>
<evidence type="ECO:0000256" key="4">
    <source>
        <dbReference type="ARBA" id="ARBA00022679"/>
    </source>
</evidence>
<dbReference type="PROSITE" id="PS51625">
    <property type="entry name" value="SAM_MT_TRMB"/>
    <property type="match status" value="1"/>
</dbReference>
<dbReference type="Pfam" id="PF02390">
    <property type="entry name" value="Methyltransf_4"/>
    <property type="match status" value="1"/>
</dbReference>
<dbReference type="Gene3D" id="3.40.50.150">
    <property type="entry name" value="Vaccinia Virus protein VP39"/>
    <property type="match status" value="1"/>
</dbReference>
<evidence type="ECO:0000256" key="2">
    <source>
        <dbReference type="ARBA" id="ARBA00003015"/>
    </source>
</evidence>
<proteinExistence type="inferred from homology"/>
<keyword evidence="5 7" id="KW-0949">S-adenosyl-L-methionine</keyword>
<reference evidence="8 9" key="1">
    <citation type="submission" date="2016-11" db="EMBL/GenBank/DDBJ databases">
        <authorList>
            <person name="Jaros S."/>
            <person name="Januszkiewicz K."/>
            <person name="Wedrychowicz H."/>
        </authorList>
    </citation>
    <scope>NUCLEOTIDE SEQUENCE [LARGE SCALE GENOMIC DNA]</scope>
    <source>
        <strain evidence="8 9">DSM 27406</strain>
    </source>
</reference>
<dbReference type="PANTHER" id="PTHR23417">
    <property type="entry name" value="3-DEOXY-D-MANNO-OCTULOSONIC-ACID TRANSFERASE/TRNA GUANINE-N 7 - -METHYLTRANSFERASE"/>
    <property type="match status" value="1"/>
</dbReference>
<dbReference type="AlphaFoldDB" id="A0A1M7HRP5"/>
<protein>
    <recommendedName>
        <fullName evidence="7">tRNA (guanine-N(7)-)-methyltransferase</fullName>
        <ecNumber evidence="7">2.1.1.33</ecNumber>
    </recommendedName>
    <alternativeName>
        <fullName evidence="7">tRNA (guanine(46)-N(7))-methyltransferase</fullName>
    </alternativeName>
    <alternativeName>
        <fullName evidence="7">tRNA(m7G46)-methyltransferase</fullName>
    </alternativeName>
</protein>
<evidence type="ECO:0000313" key="8">
    <source>
        <dbReference type="EMBL" id="SHM30787.1"/>
    </source>
</evidence>
<evidence type="ECO:0000256" key="3">
    <source>
        <dbReference type="ARBA" id="ARBA00022603"/>
    </source>
</evidence>
<dbReference type="SUPFAM" id="SSF53335">
    <property type="entry name" value="S-adenosyl-L-methionine-dependent methyltransferases"/>
    <property type="match status" value="1"/>
</dbReference>
<comment type="similarity">
    <text evidence="7">Belongs to the class I-like SAM-binding methyltransferase superfamily. TrmB family.</text>
</comment>
<keyword evidence="3 7" id="KW-0489">Methyltransferase</keyword>
<dbReference type="EC" id="2.1.1.33" evidence="7"/>
<dbReference type="EMBL" id="FRBL01000007">
    <property type="protein sequence ID" value="SHM30787.1"/>
    <property type="molecule type" value="Genomic_DNA"/>
</dbReference>
<comment type="caution">
    <text evidence="7">Lacks conserved residue(s) required for the propagation of feature annotation.</text>
</comment>
<feature type="binding site" evidence="7">
    <location>
        <begin position="204"/>
        <end position="207"/>
    </location>
    <ligand>
        <name>substrate</name>
    </ligand>
</feature>
<evidence type="ECO:0000256" key="6">
    <source>
        <dbReference type="ARBA" id="ARBA00022694"/>
    </source>
</evidence>
<comment type="function">
    <text evidence="2 7">Catalyzes the formation of N(7)-methylguanine at position 46 (m7G46) in tRNA.</text>
</comment>
<evidence type="ECO:0000256" key="7">
    <source>
        <dbReference type="HAMAP-Rule" id="MF_01057"/>
    </source>
</evidence>
<dbReference type="PANTHER" id="PTHR23417:SF14">
    <property type="entry name" value="PENTACOTRIPEPTIDE-REPEAT REGION OF PRORP DOMAIN-CONTAINING PROTEIN"/>
    <property type="match status" value="1"/>
</dbReference>
<dbReference type="InterPro" id="IPR003358">
    <property type="entry name" value="tRNA_(Gua-N-7)_MeTrfase_Trmb"/>
</dbReference>
<evidence type="ECO:0000256" key="5">
    <source>
        <dbReference type="ARBA" id="ARBA00022691"/>
    </source>
</evidence>
<dbReference type="UniPathway" id="UPA00989"/>
<comment type="catalytic activity">
    <reaction evidence="1 7">
        <text>guanosine(46) in tRNA + S-adenosyl-L-methionine = N(7)-methylguanosine(46) in tRNA + S-adenosyl-L-homocysteine</text>
        <dbReference type="Rhea" id="RHEA:42708"/>
        <dbReference type="Rhea" id="RHEA-COMP:10188"/>
        <dbReference type="Rhea" id="RHEA-COMP:10189"/>
        <dbReference type="ChEBI" id="CHEBI:57856"/>
        <dbReference type="ChEBI" id="CHEBI:59789"/>
        <dbReference type="ChEBI" id="CHEBI:74269"/>
        <dbReference type="ChEBI" id="CHEBI:74480"/>
        <dbReference type="EC" id="2.1.1.33"/>
    </reaction>
</comment>
<sequence>MRLKPKLYFCAQMGQKKLERFAEIETFPNVLIYPEGMQGKWHEFYHNNHPVTLELACGKGDYTVGLARMFPERNFLGVDLKGNRIWRGAKTALDEQLRNAAFLRTQIDKLNNYFAPGEIGEIWITFPDPFLRQSKSKKRLTHPRFLALYQPLLAPGATINLKTDSEELYEFTKEVIQQAGCKLIENISDVYALQPVPALLQIQTHYERSHLADGRTIRFLKFQLPDAPLDWRNIKLATDEEIADRKG</sequence>
<feature type="binding site" evidence="7">
    <location>
        <position position="164"/>
    </location>
    <ligand>
        <name>substrate</name>
    </ligand>
</feature>
<dbReference type="InterPro" id="IPR055361">
    <property type="entry name" value="tRNA_methyltr_TrmB_bact"/>
</dbReference>
<keyword evidence="4 7" id="KW-0808">Transferase</keyword>
<dbReference type="InterPro" id="IPR029063">
    <property type="entry name" value="SAM-dependent_MTases_sf"/>
</dbReference>
<comment type="pathway">
    <text evidence="7">tRNA modification; N(7)-methylguanine-tRNA biosynthesis.</text>
</comment>
<dbReference type="NCBIfam" id="TIGR00091">
    <property type="entry name" value="tRNA (guanosine(46)-N7)-methyltransferase TrmB"/>
    <property type="match status" value="1"/>
</dbReference>
<dbReference type="GO" id="GO:0008176">
    <property type="term" value="F:tRNA (guanine(46)-N7)-methyltransferase activity"/>
    <property type="evidence" value="ECO:0007669"/>
    <property type="project" value="UniProtKB-UniRule"/>
</dbReference>
<keyword evidence="6 7" id="KW-0819">tRNA processing</keyword>
<dbReference type="GO" id="GO:0043527">
    <property type="term" value="C:tRNA methyltransferase complex"/>
    <property type="evidence" value="ECO:0007669"/>
    <property type="project" value="TreeGrafter"/>
</dbReference>
<organism evidence="8 9">
    <name type="scientific">Chitinophaga jiangningensis</name>
    <dbReference type="NCBI Taxonomy" id="1419482"/>
    <lineage>
        <taxon>Bacteria</taxon>
        <taxon>Pseudomonadati</taxon>
        <taxon>Bacteroidota</taxon>
        <taxon>Chitinophagia</taxon>
        <taxon>Chitinophagales</taxon>
        <taxon>Chitinophagaceae</taxon>
        <taxon>Chitinophaga</taxon>
    </lineage>
</organism>